<dbReference type="Proteomes" id="UP001187143">
    <property type="component" value="Unassembled WGS sequence"/>
</dbReference>
<sequence>MQRATPRKYSPQDKAEFFRRLAQNPNVSAVARELGFTRITCYSWAYKAGIRTSEARKVNPRKEEFLRLRAEGLTRAQARARVGADARSATDWVKASPSSTVAGSILTGASCATRSRH</sequence>
<name>A0AAE4UG35_MYCIT</name>
<proteinExistence type="predicted"/>
<dbReference type="RefSeq" id="WP_317728855.1">
    <property type="nucleotide sequence ID" value="NZ_JAWLLC010000061.1"/>
</dbReference>
<reference evidence="1" key="1">
    <citation type="submission" date="2023-10" db="EMBL/GenBank/DDBJ databases">
        <title>Characterization and genome sequence of Mycobacterium intracellulare ABSURDO, a novel pathogenic isolate with three colony morphotypes that vary in growth and acid-fastness.</title>
        <authorList>
            <person name="Jude B.A."/>
            <person name="Robinson R.T."/>
        </authorList>
    </citation>
    <scope>NUCLEOTIDE SEQUENCE</scope>
    <source>
        <strain evidence="1">ABSURDO Component B</strain>
    </source>
</reference>
<gene>
    <name evidence="1" type="ORF">R4F53_28875</name>
</gene>
<evidence type="ECO:0000313" key="1">
    <source>
        <dbReference type="EMBL" id="MDV7016274.1"/>
    </source>
</evidence>
<dbReference type="AlphaFoldDB" id="A0AAE4UG35"/>
<dbReference type="SUPFAM" id="SSF46689">
    <property type="entry name" value="Homeodomain-like"/>
    <property type="match status" value="1"/>
</dbReference>
<comment type="caution">
    <text evidence="1">The sequence shown here is derived from an EMBL/GenBank/DDBJ whole genome shotgun (WGS) entry which is preliminary data.</text>
</comment>
<dbReference type="GO" id="GO:0003677">
    <property type="term" value="F:DNA binding"/>
    <property type="evidence" value="ECO:0007669"/>
    <property type="project" value="InterPro"/>
</dbReference>
<dbReference type="InterPro" id="IPR002514">
    <property type="entry name" value="Transposase_8"/>
</dbReference>
<dbReference type="GO" id="GO:0006313">
    <property type="term" value="P:DNA transposition"/>
    <property type="evidence" value="ECO:0007669"/>
    <property type="project" value="InterPro"/>
</dbReference>
<dbReference type="GO" id="GO:0004803">
    <property type="term" value="F:transposase activity"/>
    <property type="evidence" value="ECO:0007669"/>
    <property type="project" value="InterPro"/>
</dbReference>
<protein>
    <submittedName>
        <fullName evidence="1">Transposase</fullName>
    </submittedName>
</protein>
<dbReference type="EMBL" id="JAWLLD010000084">
    <property type="protein sequence ID" value="MDV7016274.1"/>
    <property type="molecule type" value="Genomic_DNA"/>
</dbReference>
<dbReference type="InterPro" id="IPR009057">
    <property type="entry name" value="Homeodomain-like_sf"/>
</dbReference>
<accession>A0AAE4UG35</accession>
<evidence type="ECO:0000313" key="2">
    <source>
        <dbReference type="Proteomes" id="UP001187143"/>
    </source>
</evidence>
<organism evidence="1 2">
    <name type="scientific">Mycobacterium intracellulare</name>
    <dbReference type="NCBI Taxonomy" id="1767"/>
    <lineage>
        <taxon>Bacteria</taxon>
        <taxon>Bacillati</taxon>
        <taxon>Actinomycetota</taxon>
        <taxon>Actinomycetes</taxon>
        <taxon>Mycobacteriales</taxon>
        <taxon>Mycobacteriaceae</taxon>
        <taxon>Mycobacterium</taxon>
        <taxon>Mycobacterium avium complex (MAC)</taxon>
    </lineage>
</organism>
<dbReference type="Pfam" id="PF01527">
    <property type="entry name" value="HTH_Tnp_1"/>
    <property type="match status" value="1"/>
</dbReference>